<feature type="chain" id="PRO_5043653195" evidence="2">
    <location>
        <begin position="25"/>
        <end position="191"/>
    </location>
</feature>
<dbReference type="Gene3D" id="2.70.220.10">
    <property type="entry name" value="Ganglioside GM2 activator"/>
    <property type="match status" value="1"/>
</dbReference>
<dbReference type="EMBL" id="JAPTSV010000012">
    <property type="protein sequence ID" value="KAJ1521992.1"/>
    <property type="molecule type" value="Genomic_DNA"/>
</dbReference>
<dbReference type="AlphaFoldDB" id="A0AAV7XCA4"/>
<proteinExistence type="predicted"/>
<name>A0AAV7XCA4_9NEOP</name>
<evidence type="ECO:0000313" key="4">
    <source>
        <dbReference type="Proteomes" id="UP001075354"/>
    </source>
</evidence>
<gene>
    <name evidence="3" type="ORF">ONE63_002315</name>
</gene>
<protein>
    <submittedName>
        <fullName evidence="3">Uncharacterized protein</fullName>
    </submittedName>
</protein>
<evidence type="ECO:0000256" key="1">
    <source>
        <dbReference type="ARBA" id="ARBA00022729"/>
    </source>
</evidence>
<dbReference type="InterPro" id="IPR036846">
    <property type="entry name" value="GM2-AP_sf"/>
</dbReference>
<keyword evidence="1 2" id="KW-0732">Signal</keyword>
<accession>A0AAV7XCA4</accession>
<reference evidence="3" key="1">
    <citation type="submission" date="2022-12" db="EMBL/GenBank/DDBJ databases">
        <title>Chromosome-level genome assembly of the bean flower thrips Megalurothrips usitatus.</title>
        <authorList>
            <person name="Ma L."/>
            <person name="Liu Q."/>
            <person name="Li H."/>
            <person name="Cai W."/>
        </authorList>
    </citation>
    <scope>NUCLEOTIDE SEQUENCE</scope>
    <source>
        <strain evidence="3">Cailab_2022a</strain>
    </source>
</reference>
<organism evidence="3 4">
    <name type="scientific">Megalurothrips usitatus</name>
    <name type="common">bean blossom thrips</name>
    <dbReference type="NCBI Taxonomy" id="439358"/>
    <lineage>
        <taxon>Eukaryota</taxon>
        <taxon>Metazoa</taxon>
        <taxon>Ecdysozoa</taxon>
        <taxon>Arthropoda</taxon>
        <taxon>Hexapoda</taxon>
        <taxon>Insecta</taxon>
        <taxon>Pterygota</taxon>
        <taxon>Neoptera</taxon>
        <taxon>Paraneoptera</taxon>
        <taxon>Thysanoptera</taxon>
        <taxon>Terebrantia</taxon>
        <taxon>Thripoidea</taxon>
        <taxon>Thripidae</taxon>
        <taxon>Megalurothrips</taxon>
    </lineage>
</organism>
<dbReference type="Proteomes" id="UP001075354">
    <property type="component" value="Chromosome 12"/>
</dbReference>
<comment type="caution">
    <text evidence="3">The sequence shown here is derived from an EMBL/GenBank/DDBJ whole genome shotgun (WGS) entry which is preliminary data.</text>
</comment>
<keyword evidence="4" id="KW-1185">Reference proteome</keyword>
<evidence type="ECO:0000313" key="3">
    <source>
        <dbReference type="EMBL" id="KAJ1521992.1"/>
    </source>
</evidence>
<sequence length="191" mass="21640">MLRRGVAVAVLVAAVLTASQAANARRKNRLVPIVHRAWACKDVVHYFVIHNYTKLLDERGGEYLTLDVELLKSMKSFTKMEVLVHRCSEVAGGCEYFTTWHWTTALCPLVMAKGVVWSPMIQQISPRVTCPFQAGRYFSANGTVDMDVLDSLRVPGLENNFWQIESKMFDGKEVSSCLRFRGEVRRVKSRA</sequence>
<evidence type="ECO:0000256" key="2">
    <source>
        <dbReference type="SAM" id="SignalP"/>
    </source>
</evidence>
<feature type="signal peptide" evidence="2">
    <location>
        <begin position="1"/>
        <end position="24"/>
    </location>
</feature>